<protein>
    <submittedName>
        <fullName evidence="1">Uncharacterized protein</fullName>
    </submittedName>
</protein>
<sequence length="301" mass="35129">MSLTFTPKILRYANLYFFIQNLSEWHFSNRKDHNEAWRNELLFSTEAESCIQEFKKIHQQYSFGDKYLGRPFFLYKDPWPTVELLVGKDDGAKIKNIFATLEPYFDTIYIKDEVMLKTWRAIIAKPEFVTNASYINNTLANFYGCAPYNENCTIYLLLSTEKKNGGTAGTISNNAITLELSRTSIKLEKHMFNVLWHELIHLYFKNCLFFPLLEKCTDSDWEIMGKIDELVASSLLPNGLLKHNTLSSVEESGTPGYFNARINSENKIINIKKLIYPYLRREKMVDINLVQELYKMELGDK</sequence>
<proteinExistence type="predicted"/>
<dbReference type="Proteomes" id="UP000229794">
    <property type="component" value="Unassembled WGS sequence"/>
</dbReference>
<organism evidence="1 2">
    <name type="scientific">Candidatus Zambryskibacteria bacterium CG22_combo_CG10-13_8_21_14_all_42_17</name>
    <dbReference type="NCBI Taxonomy" id="1975118"/>
    <lineage>
        <taxon>Bacteria</taxon>
        <taxon>Candidatus Zambryskiibacteriota</taxon>
    </lineage>
</organism>
<evidence type="ECO:0000313" key="1">
    <source>
        <dbReference type="EMBL" id="PIP55574.1"/>
    </source>
</evidence>
<accession>A0A2H0BD70</accession>
<reference evidence="1 2" key="1">
    <citation type="submission" date="2017-09" db="EMBL/GenBank/DDBJ databases">
        <title>Depth-based differentiation of microbial function through sediment-hosted aquifers and enrichment of novel symbionts in the deep terrestrial subsurface.</title>
        <authorList>
            <person name="Probst A.J."/>
            <person name="Ladd B."/>
            <person name="Jarett J.K."/>
            <person name="Geller-Mcgrath D.E."/>
            <person name="Sieber C.M."/>
            <person name="Emerson J.B."/>
            <person name="Anantharaman K."/>
            <person name="Thomas B.C."/>
            <person name="Malmstrom R."/>
            <person name="Stieglmeier M."/>
            <person name="Klingl A."/>
            <person name="Woyke T."/>
            <person name="Ryan C.M."/>
            <person name="Banfield J.F."/>
        </authorList>
    </citation>
    <scope>NUCLEOTIDE SEQUENCE [LARGE SCALE GENOMIC DNA]</scope>
    <source>
        <strain evidence="1">CG22_combo_CG10-13_8_21_14_all_42_17</strain>
    </source>
</reference>
<name>A0A2H0BD70_9BACT</name>
<evidence type="ECO:0000313" key="2">
    <source>
        <dbReference type="Proteomes" id="UP000229794"/>
    </source>
</evidence>
<dbReference type="EMBL" id="PCST01000033">
    <property type="protein sequence ID" value="PIP55574.1"/>
    <property type="molecule type" value="Genomic_DNA"/>
</dbReference>
<dbReference type="AlphaFoldDB" id="A0A2H0BD70"/>
<gene>
    <name evidence="1" type="ORF">COX06_02520</name>
</gene>
<comment type="caution">
    <text evidence="1">The sequence shown here is derived from an EMBL/GenBank/DDBJ whole genome shotgun (WGS) entry which is preliminary data.</text>
</comment>